<keyword evidence="1" id="KW-0813">Transport</keyword>
<dbReference type="InterPro" id="IPR036927">
    <property type="entry name" value="Cyt_c_oxase-like_su1_sf"/>
</dbReference>
<dbReference type="PANTHER" id="PTHR10422:SF18">
    <property type="entry name" value="CYTOCHROME C OXIDASE SUBUNIT 1"/>
    <property type="match status" value="1"/>
</dbReference>
<keyword evidence="1" id="KW-0679">Respiratory chain</keyword>
<keyword evidence="6" id="KW-1185">Reference proteome</keyword>
<evidence type="ECO:0000259" key="4">
    <source>
        <dbReference type="PROSITE" id="PS50855"/>
    </source>
</evidence>
<keyword evidence="3" id="KW-1133">Transmembrane helix</keyword>
<accession>A0ABU5EU77</accession>
<feature type="non-terminal residue" evidence="5">
    <location>
        <position position="1"/>
    </location>
</feature>
<reference evidence="6" key="1">
    <citation type="journal article" date="2023" name="Mar. Drugs">
        <title>Gemmata algarum, a Novel Planctomycete Isolated from an Algal Mat, Displays Antimicrobial Activity.</title>
        <authorList>
            <person name="Kumar G."/>
            <person name="Kallscheuer N."/>
            <person name="Kashif M."/>
            <person name="Ahamad S."/>
            <person name="Jagadeeshwari U."/>
            <person name="Pannikurungottu S."/>
            <person name="Haufschild T."/>
            <person name="Kabuu M."/>
            <person name="Sasikala C."/>
            <person name="Jogler C."/>
            <person name="Ramana C."/>
        </authorList>
    </citation>
    <scope>NUCLEOTIDE SEQUENCE [LARGE SCALE GENOMIC DNA]</scope>
    <source>
        <strain evidence="6">JC673</strain>
    </source>
</reference>
<protein>
    <submittedName>
        <fullName evidence="5">Cbb3-type cytochrome c oxidase subunit I</fullName>
    </submittedName>
</protein>
<feature type="transmembrane region" description="Helical" evidence="3">
    <location>
        <begin position="57"/>
        <end position="81"/>
    </location>
</feature>
<sequence length="303" mass="32630">LFGDAEVTERADPPNPDDAPGRAEGTERAALLRVLCPRPGLLGWITTTDHKALGLRFVGTAFVFFALAGVLALAVGLQLAAPQARVLGPDAYNQAFTTHGTAMMFLFAVPVMTGMGLYLVPLMLGTRNVCFPRLLNYGYYLYLFAGLMLFTALLLNTGPDMGLFSYVPLSGPDYGPGKRVDVWSQMVTLVEVSTLISAVEIIATTFTQRAPGMSLDRVPLFVWSQVVTAFMALLAMPAVMLSSTMLAADRMTGISTHFFNPARAATRSCGSTCFGSSRTQRCTSSSCPRPVSFRQSSRRSRGA</sequence>
<evidence type="ECO:0000256" key="1">
    <source>
        <dbReference type="ARBA" id="ARBA00022660"/>
    </source>
</evidence>
<evidence type="ECO:0000313" key="5">
    <source>
        <dbReference type="EMBL" id="MDY3558858.1"/>
    </source>
</evidence>
<feature type="transmembrane region" description="Helical" evidence="3">
    <location>
        <begin position="220"/>
        <end position="241"/>
    </location>
</feature>
<dbReference type="Gene3D" id="1.20.210.10">
    <property type="entry name" value="Cytochrome c oxidase-like, subunit I domain"/>
    <property type="match status" value="1"/>
</dbReference>
<keyword evidence="3" id="KW-0812">Transmembrane</keyword>
<dbReference type="Proteomes" id="UP001272242">
    <property type="component" value="Unassembled WGS sequence"/>
</dbReference>
<feature type="transmembrane region" description="Helical" evidence="3">
    <location>
        <begin position="137"/>
        <end position="155"/>
    </location>
</feature>
<name>A0ABU5EU77_9BACT</name>
<evidence type="ECO:0000256" key="2">
    <source>
        <dbReference type="SAM" id="MobiDB-lite"/>
    </source>
</evidence>
<keyword evidence="1" id="KW-0249">Electron transport</keyword>
<dbReference type="EMBL" id="JAXBLV010000063">
    <property type="protein sequence ID" value="MDY3558858.1"/>
    <property type="molecule type" value="Genomic_DNA"/>
</dbReference>
<organism evidence="5 6">
    <name type="scientific">Gemmata algarum</name>
    <dbReference type="NCBI Taxonomy" id="2975278"/>
    <lineage>
        <taxon>Bacteria</taxon>
        <taxon>Pseudomonadati</taxon>
        <taxon>Planctomycetota</taxon>
        <taxon>Planctomycetia</taxon>
        <taxon>Gemmatales</taxon>
        <taxon>Gemmataceae</taxon>
        <taxon>Gemmata</taxon>
    </lineage>
</organism>
<evidence type="ECO:0000256" key="3">
    <source>
        <dbReference type="SAM" id="Phobius"/>
    </source>
</evidence>
<dbReference type="InterPro" id="IPR023616">
    <property type="entry name" value="Cyt_c_oxase-like_su1_dom"/>
</dbReference>
<feature type="region of interest" description="Disordered" evidence="2">
    <location>
        <begin position="1"/>
        <end position="23"/>
    </location>
</feature>
<gene>
    <name evidence="5" type="ORF">R5W23_006031</name>
</gene>
<dbReference type="PROSITE" id="PS50855">
    <property type="entry name" value="COX1"/>
    <property type="match status" value="1"/>
</dbReference>
<evidence type="ECO:0000313" key="6">
    <source>
        <dbReference type="Proteomes" id="UP001272242"/>
    </source>
</evidence>
<dbReference type="PANTHER" id="PTHR10422">
    <property type="entry name" value="CYTOCHROME C OXIDASE SUBUNIT 1"/>
    <property type="match status" value="1"/>
</dbReference>
<dbReference type="SUPFAM" id="SSF81442">
    <property type="entry name" value="Cytochrome c oxidase subunit I-like"/>
    <property type="match status" value="1"/>
</dbReference>
<feature type="domain" description="Cytochrome oxidase subunit I profile" evidence="4">
    <location>
        <begin position="38"/>
        <end position="255"/>
    </location>
</feature>
<dbReference type="InterPro" id="IPR000883">
    <property type="entry name" value="Cyt_C_Oxase_1"/>
</dbReference>
<keyword evidence="3" id="KW-0472">Membrane</keyword>
<comment type="caution">
    <text evidence="5">The sequence shown here is derived from an EMBL/GenBank/DDBJ whole genome shotgun (WGS) entry which is preliminary data.</text>
</comment>
<feature type="transmembrane region" description="Helical" evidence="3">
    <location>
        <begin position="101"/>
        <end position="125"/>
    </location>
</feature>
<proteinExistence type="predicted"/>
<dbReference type="Pfam" id="PF00115">
    <property type="entry name" value="COX1"/>
    <property type="match status" value="1"/>
</dbReference>
<dbReference type="PRINTS" id="PR01165">
    <property type="entry name" value="CYCOXIDASEI"/>
</dbReference>